<dbReference type="Pfam" id="PF06182">
    <property type="entry name" value="ABC2_membrane_6"/>
    <property type="match status" value="1"/>
</dbReference>
<feature type="transmembrane region" description="Helical" evidence="1">
    <location>
        <begin position="193"/>
        <end position="218"/>
    </location>
</feature>
<keyword evidence="1" id="KW-0812">Transmembrane</keyword>
<dbReference type="AlphaFoldDB" id="A0A6J4VQH3"/>
<accession>A0A6J4VQH3</accession>
<keyword evidence="1" id="KW-1133">Transmembrane helix</keyword>
<organism evidence="2">
    <name type="scientific">uncultured Thermomicrobiales bacterium</name>
    <dbReference type="NCBI Taxonomy" id="1645740"/>
    <lineage>
        <taxon>Bacteria</taxon>
        <taxon>Pseudomonadati</taxon>
        <taxon>Thermomicrobiota</taxon>
        <taxon>Thermomicrobia</taxon>
        <taxon>Thermomicrobiales</taxon>
        <taxon>environmental samples</taxon>
    </lineage>
</organism>
<reference evidence="2" key="1">
    <citation type="submission" date="2020-02" db="EMBL/GenBank/DDBJ databases">
        <authorList>
            <person name="Meier V. D."/>
        </authorList>
    </citation>
    <scope>NUCLEOTIDE SEQUENCE</scope>
    <source>
        <strain evidence="2">AVDCRST_MAG87</strain>
    </source>
</reference>
<evidence type="ECO:0008006" key="3">
    <source>
        <dbReference type="Google" id="ProtNLM"/>
    </source>
</evidence>
<feature type="transmembrane region" description="Helical" evidence="1">
    <location>
        <begin position="25"/>
        <end position="48"/>
    </location>
</feature>
<keyword evidence="1" id="KW-0472">Membrane</keyword>
<sequence>MHSLSVIVTYLKLGILNVVQYRADFFFQLISLVISLGTSVFGLLIIFGQTDSVGGWSRDDLIALIAIQMLVRGLIGLVIQPSMQRLMEGIRMGTLDFMLTKPADSQVLASVAQVNIASSANIVVGLGVLLVSLVRLGGGVSIGDALLFALVLSAGTVIIYSFLLMLSTLAFWFVRLDNVLVIFETMFGNAGAWPITIYPGWLQVSLTFLVPVAFAVTIPAQSLTGRLTTLTMLGSVLLAVAFTLGARWFWRFGLKHYTGASA</sequence>
<dbReference type="PANTHER" id="PTHR36833:SF2">
    <property type="entry name" value="SLR0610 PROTEIN"/>
    <property type="match status" value="1"/>
</dbReference>
<feature type="transmembrane region" description="Helical" evidence="1">
    <location>
        <begin position="230"/>
        <end position="250"/>
    </location>
</feature>
<feature type="transmembrane region" description="Helical" evidence="1">
    <location>
        <begin position="60"/>
        <end position="79"/>
    </location>
</feature>
<name>A0A6J4VQH3_9BACT</name>
<dbReference type="EMBL" id="CADCWJ010000865">
    <property type="protein sequence ID" value="CAA9585773.1"/>
    <property type="molecule type" value="Genomic_DNA"/>
</dbReference>
<dbReference type="InterPro" id="IPR010390">
    <property type="entry name" value="ABC-2_transporter-like"/>
</dbReference>
<gene>
    <name evidence="2" type="ORF">AVDCRST_MAG87-3932</name>
</gene>
<evidence type="ECO:0000313" key="2">
    <source>
        <dbReference type="EMBL" id="CAA9585773.1"/>
    </source>
</evidence>
<protein>
    <recommendedName>
        <fullName evidence="3">Efflux ABC transporter, permease protein</fullName>
    </recommendedName>
</protein>
<proteinExistence type="predicted"/>
<dbReference type="PANTHER" id="PTHR36833">
    <property type="entry name" value="SLR0610 PROTEIN-RELATED"/>
    <property type="match status" value="1"/>
</dbReference>
<evidence type="ECO:0000256" key="1">
    <source>
        <dbReference type="SAM" id="Phobius"/>
    </source>
</evidence>
<feature type="transmembrane region" description="Helical" evidence="1">
    <location>
        <begin position="107"/>
        <end position="134"/>
    </location>
</feature>
<feature type="transmembrane region" description="Helical" evidence="1">
    <location>
        <begin position="146"/>
        <end position="173"/>
    </location>
</feature>